<dbReference type="FunFam" id="1.10.630.10:FF:000018">
    <property type="entry name" value="Cytochrome P450 monooxygenase"/>
    <property type="match status" value="1"/>
</dbReference>
<keyword evidence="3" id="KW-0479">Metal-binding</keyword>
<evidence type="ECO:0000256" key="1">
    <source>
        <dbReference type="ARBA" id="ARBA00010617"/>
    </source>
</evidence>
<name>A0A382K651_9ZZZZ</name>
<dbReference type="GO" id="GO:0004497">
    <property type="term" value="F:monooxygenase activity"/>
    <property type="evidence" value="ECO:0007669"/>
    <property type="project" value="UniProtKB-KW"/>
</dbReference>
<dbReference type="AlphaFoldDB" id="A0A382K651"/>
<keyword evidence="6" id="KW-0503">Monooxygenase</keyword>
<sequence>MNIPKNIAGKDFNDNKYAYFEELRENSPVHKGKFFVMNATFLSRYQDCADILRDDRFIRNRSVALGGGGRMPFPLPKSVALVATSMITEDNPAHRRLRLLVNKAFTPSSLTTMEQQIEDLTNELLDEAEPKGTVDLVQAYALPIPVKVISALMGVSDEDMPRFKQGIRVLTEGMSGWGIARTFLWDMPKVIKFSRELIERKRAEPGPDVLSSLIAAEEEGEKLNEDELVAMIFLLIFAGYETTVHLITNAVLTLLQHPDQLEKLCANPELTGGAVEEVMRFRGPVHGTKPNYATEDIEMHGVTIEKGSMVFPLLGAANRDPQFFDNPDVFDIQRSPNKHLGFGYGIHLCLGAWLARLETKVAINTLLRRNPNLQLAVKEEELELQRLP</sequence>
<dbReference type="GO" id="GO:0020037">
    <property type="term" value="F:heme binding"/>
    <property type="evidence" value="ECO:0007669"/>
    <property type="project" value="InterPro"/>
</dbReference>
<protein>
    <recommendedName>
        <fullName evidence="8">Cytochrome P450</fullName>
    </recommendedName>
</protein>
<organism evidence="7">
    <name type="scientific">marine metagenome</name>
    <dbReference type="NCBI Taxonomy" id="408172"/>
    <lineage>
        <taxon>unclassified sequences</taxon>
        <taxon>metagenomes</taxon>
        <taxon>ecological metagenomes</taxon>
    </lineage>
</organism>
<feature type="non-terminal residue" evidence="7">
    <location>
        <position position="388"/>
    </location>
</feature>
<keyword evidence="4" id="KW-0560">Oxidoreductase</keyword>
<keyword evidence="5" id="KW-0408">Iron</keyword>
<evidence type="ECO:0000256" key="4">
    <source>
        <dbReference type="ARBA" id="ARBA00023002"/>
    </source>
</evidence>
<dbReference type="PANTHER" id="PTHR46696:SF1">
    <property type="entry name" value="CYTOCHROME P450 YJIB-RELATED"/>
    <property type="match status" value="1"/>
</dbReference>
<dbReference type="InterPro" id="IPR036396">
    <property type="entry name" value="Cyt_P450_sf"/>
</dbReference>
<dbReference type="Gene3D" id="1.10.630.10">
    <property type="entry name" value="Cytochrome P450"/>
    <property type="match status" value="1"/>
</dbReference>
<proteinExistence type="inferred from homology"/>
<dbReference type="CDD" id="cd11029">
    <property type="entry name" value="CYP107-like"/>
    <property type="match status" value="1"/>
</dbReference>
<dbReference type="GO" id="GO:0016705">
    <property type="term" value="F:oxidoreductase activity, acting on paired donors, with incorporation or reduction of molecular oxygen"/>
    <property type="evidence" value="ECO:0007669"/>
    <property type="project" value="InterPro"/>
</dbReference>
<evidence type="ECO:0000313" key="7">
    <source>
        <dbReference type="EMBL" id="SVC19506.1"/>
    </source>
</evidence>
<dbReference type="EMBL" id="UINC01078434">
    <property type="protein sequence ID" value="SVC19506.1"/>
    <property type="molecule type" value="Genomic_DNA"/>
</dbReference>
<evidence type="ECO:0000256" key="6">
    <source>
        <dbReference type="ARBA" id="ARBA00023033"/>
    </source>
</evidence>
<gene>
    <name evidence="7" type="ORF">METZ01_LOCUS272360</name>
</gene>
<dbReference type="InterPro" id="IPR002397">
    <property type="entry name" value="Cyt_P450_B"/>
</dbReference>
<dbReference type="InterPro" id="IPR017972">
    <property type="entry name" value="Cyt_P450_CS"/>
</dbReference>
<dbReference type="GO" id="GO:0005506">
    <property type="term" value="F:iron ion binding"/>
    <property type="evidence" value="ECO:0007669"/>
    <property type="project" value="InterPro"/>
</dbReference>
<dbReference type="Pfam" id="PF00067">
    <property type="entry name" value="p450"/>
    <property type="match status" value="1"/>
</dbReference>
<reference evidence="7" key="1">
    <citation type="submission" date="2018-05" db="EMBL/GenBank/DDBJ databases">
        <authorList>
            <person name="Lanie J.A."/>
            <person name="Ng W.-L."/>
            <person name="Kazmierczak K.M."/>
            <person name="Andrzejewski T.M."/>
            <person name="Davidsen T.M."/>
            <person name="Wayne K.J."/>
            <person name="Tettelin H."/>
            <person name="Glass J.I."/>
            <person name="Rusch D."/>
            <person name="Podicherti R."/>
            <person name="Tsui H.-C.T."/>
            <person name="Winkler M.E."/>
        </authorList>
    </citation>
    <scope>NUCLEOTIDE SEQUENCE</scope>
</reference>
<evidence type="ECO:0008006" key="8">
    <source>
        <dbReference type="Google" id="ProtNLM"/>
    </source>
</evidence>
<evidence type="ECO:0000256" key="5">
    <source>
        <dbReference type="ARBA" id="ARBA00023004"/>
    </source>
</evidence>
<dbReference type="PRINTS" id="PR00359">
    <property type="entry name" value="BP450"/>
</dbReference>
<dbReference type="PROSITE" id="PS00086">
    <property type="entry name" value="CYTOCHROME_P450"/>
    <property type="match status" value="1"/>
</dbReference>
<comment type="similarity">
    <text evidence="1">Belongs to the cytochrome P450 family.</text>
</comment>
<dbReference type="SUPFAM" id="SSF48264">
    <property type="entry name" value="Cytochrome P450"/>
    <property type="match status" value="1"/>
</dbReference>
<evidence type="ECO:0000256" key="3">
    <source>
        <dbReference type="ARBA" id="ARBA00022723"/>
    </source>
</evidence>
<accession>A0A382K651</accession>
<evidence type="ECO:0000256" key="2">
    <source>
        <dbReference type="ARBA" id="ARBA00022617"/>
    </source>
</evidence>
<dbReference type="PRINTS" id="PR00385">
    <property type="entry name" value="P450"/>
</dbReference>
<keyword evidence="2" id="KW-0349">Heme</keyword>
<dbReference type="InterPro" id="IPR001128">
    <property type="entry name" value="Cyt_P450"/>
</dbReference>
<dbReference type="PANTHER" id="PTHR46696">
    <property type="entry name" value="P450, PUTATIVE (EUROFUNG)-RELATED"/>
    <property type="match status" value="1"/>
</dbReference>